<accession>A0A975XLB8</accession>
<reference evidence="1 2" key="1">
    <citation type="submission" date="2018-01" db="EMBL/GenBank/DDBJ databases">
        <authorList>
            <person name="Clerissi C."/>
        </authorList>
    </citation>
    <scope>NUCLEOTIDE SEQUENCE [LARGE SCALE GENOMIC DNA]</scope>
    <source>
        <strain evidence="1">Cupriavidus taiwanensis LMG 19430</strain>
    </source>
</reference>
<comment type="caution">
    <text evidence="1">The sequence shown here is derived from an EMBL/GenBank/DDBJ whole genome shotgun (WGS) entry which is preliminary data.</text>
</comment>
<proteinExistence type="predicted"/>
<evidence type="ECO:0000313" key="1">
    <source>
        <dbReference type="EMBL" id="SOY71878.1"/>
    </source>
</evidence>
<name>A0A975XLB8_9BURK</name>
<dbReference type="EMBL" id="OFSN01000019">
    <property type="protein sequence ID" value="SOY71878.1"/>
    <property type="molecule type" value="Genomic_DNA"/>
</dbReference>
<gene>
    <name evidence="1" type="ORF">CBM2586_B130598</name>
</gene>
<evidence type="ECO:0000313" key="2">
    <source>
        <dbReference type="Proteomes" id="UP000257016"/>
    </source>
</evidence>
<sequence length="38" mass="4150">MCKPKSDRRYDCTGYSHQYGGAVAHDACTQSYGSTNCS</sequence>
<organism evidence="1 2">
    <name type="scientific">Cupriavidus taiwanensis</name>
    <dbReference type="NCBI Taxonomy" id="164546"/>
    <lineage>
        <taxon>Bacteria</taxon>
        <taxon>Pseudomonadati</taxon>
        <taxon>Pseudomonadota</taxon>
        <taxon>Betaproteobacteria</taxon>
        <taxon>Burkholderiales</taxon>
        <taxon>Burkholderiaceae</taxon>
        <taxon>Cupriavidus</taxon>
    </lineage>
</organism>
<dbReference type="Proteomes" id="UP000257016">
    <property type="component" value="Unassembled WGS sequence"/>
</dbReference>
<dbReference type="AlphaFoldDB" id="A0A975XLB8"/>
<protein>
    <submittedName>
        <fullName evidence="1">Uncharacterized protein</fullName>
    </submittedName>
</protein>